<organism evidence="2 3">
    <name type="scientific">Kribbella albertanoniae</name>
    <dbReference type="NCBI Taxonomy" id="1266829"/>
    <lineage>
        <taxon>Bacteria</taxon>
        <taxon>Bacillati</taxon>
        <taxon>Actinomycetota</taxon>
        <taxon>Actinomycetes</taxon>
        <taxon>Propionibacteriales</taxon>
        <taxon>Kribbellaceae</taxon>
        <taxon>Kribbella</taxon>
    </lineage>
</organism>
<protein>
    <submittedName>
        <fullName evidence="2">Uncharacterized protein</fullName>
    </submittedName>
</protein>
<dbReference type="EMBL" id="SMKA01000216">
    <property type="protein sequence ID" value="TDC21516.1"/>
    <property type="molecule type" value="Genomic_DNA"/>
</dbReference>
<dbReference type="OrthoDB" id="4537321at2"/>
<sequence>MRFDMTRRRVAISLGLAGLLAAGTATTVALTGPEASQAATTSAAAATRAISCDTKTGGGSFNYDGPAASTKYDTRFSNSAALPHLGKYIPQGIGTWWNWSGKKNLLLVTMYHPKQKSLIVGIDPATNKVVGDVKIDETHGGGITTSMGWAFVQGSTNGIRKYKLSTLAAKMKEAGTPTIKPVGPERKVYGASFLTSYGDSLWSGKFNDKGRDKMYEYKIKANGSLVTVNRAWEVPTKTQGLLVTKSHFIYSTSFGRKNLSNLYVVRRGQPDLDKAKLSCFRAPSMSEGITEFGGRAYLVFESGAYEYRSDPKTKNVITRLHKASISSLTSLA</sequence>
<evidence type="ECO:0000313" key="2">
    <source>
        <dbReference type="EMBL" id="TDC21516.1"/>
    </source>
</evidence>
<feature type="signal peptide" evidence="1">
    <location>
        <begin position="1"/>
        <end position="31"/>
    </location>
</feature>
<keyword evidence="3" id="KW-1185">Reference proteome</keyword>
<name>A0A4R4PI16_9ACTN</name>
<dbReference type="Proteomes" id="UP000295075">
    <property type="component" value="Unassembled WGS sequence"/>
</dbReference>
<keyword evidence="1" id="KW-0732">Signal</keyword>
<comment type="caution">
    <text evidence="2">The sequence shown here is derived from an EMBL/GenBank/DDBJ whole genome shotgun (WGS) entry which is preliminary data.</text>
</comment>
<gene>
    <name evidence="2" type="ORF">E1261_33140</name>
</gene>
<proteinExistence type="predicted"/>
<feature type="chain" id="PRO_5039247511" evidence="1">
    <location>
        <begin position="32"/>
        <end position="332"/>
    </location>
</feature>
<evidence type="ECO:0000256" key="1">
    <source>
        <dbReference type="SAM" id="SignalP"/>
    </source>
</evidence>
<evidence type="ECO:0000313" key="3">
    <source>
        <dbReference type="Proteomes" id="UP000295075"/>
    </source>
</evidence>
<reference evidence="2 3" key="1">
    <citation type="submission" date="2019-03" db="EMBL/GenBank/DDBJ databases">
        <title>Draft genome sequences of novel Actinobacteria.</title>
        <authorList>
            <person name="Sahin N."/>
            <person name="Ay H."/>
            <person name="Saygin H."/>
        </authorList>
    </citation>
    <scope>NUCLEOTIDE SEQUENCE [LARGE SCALE GENOMIC DNA]</scope>
    <source>
        <strain evidence="2 3">JCM 30547</strain>
    </source>
</reference>
<dbReference type="AlphaFoldDB" id="A0A4R4PI16"/>
<accession>A0A4R4PI16</accession>